<dbReference type="Gene3D" id="2.40.50.1020">
    <property type="entry name" value="LytTr DNA-binding domain"/>
    <property type="match status" value="1"/>
</dbReference>
<evidence type="ECO:0000313" key="7">
    <source>
        <dbReference type="Proteomes" id="UP000766246"/>
    </source>
</evidence>
<evidence type="ECO:0000256" key="3">
    <source>
        <dbReference type="PROSITE-ProRule" id="PRU00169"/>
    </source>
</evidence>
<name>A0A927UA23_9FIRM</name>
<evidence type="ECO:0000259" key="4">
    <source>
        <dbReference type="PROSITE" id="PS50110"/>
    </source>
</evidence>
<feature type="domain" description="Response regulatory" evidence="4">
    <location>
        <begin position="2"/>
        <end position="125"/>
    </location>
</feature>
<dbReference type="SUPFAM" id="SSF52172">
    <property type="entry name" value="CheY-like"/>
    <property type="match status" value="1"/>
</dbReference>
<organism evidence="6 7">
    <name type="scientific">Pseudobutyrivibrio ruminis</name>
    <dbReference type="NCBI Taxonomy" id="46206"/>
    <lineage>
        <taxon>Bacteria</taxon>
        <taxon>Bacillati</taxon>
        <taxon>Bacillota</taxon>
        <taxon>Clostridia</taxon>
        <taxon>Lachnospirales</taxon>
        <taxon>Lachnospiraceae</taxon>
        <taxon>Pseudobutyrivibrio</taxon>
    </lineage>
</organism>
<dbReference type="SMART" id="SM00850">
    <property type="entry name" value="LytTR"/>
    <property type="match status" value="1"/>
</dbReference>
<sequence length="245" mass="27835">MKIVICDDSKTACDRLEAMTKSILPDVEIKCFQDIITLQAYIKTHAVDLLFMDIDLGKETDGMHFIKEMRQETLAEGNGHNSLPLIVFVTALAERMPEAFSVRAFWYLVKPLKSNVLKEVLFQAQIEVEAQGKTDSTCKLELKINGNTNLVSLSDILYIESIGRKIRVVTGSGEYESYAKIGELEERLPESFFKIHRSYIVNLQHIRNYSSNTVEMSGGVSIPISKYKYKEFVNTFLDYQSGNIL</sequence>
<dbReference type="Gene3D" id="3.40.50.2300">
    <property type="match status" value="1"/>
</dbReference>
<dbReference type="InterPro" id="IPR007492">
    <property type="entry name" value="LytTR_DNA-bd_dom"/>
</dbReference>
<dbReference type="EMBL" id="SVER01000091">
    <property type="protein sequence ID" value="MBE5921114.1"/>
    <property type="molecule type" value="Genomic_DNA"/>
</dbReference>
<dbReference type="Proteomes" id="UP000766246">
    <property type="component" value="Unassembled WGS sequence"/>
</dbReference>
<dbReference type="AlphaFoldDB" id="A0A927UA23"/>
<evidence type="ECO:0000256" key="1">
    <source>
        <dbReference type="ARBA" id="ARBA00018672"/>
    </source>
</evidence>
<feature type="domain" description="HTH LytTR-type" evidence="5">
    <location>
        <begin position="140"/>
        <end position="238"/>
    </location>
</feature>
<comment type="caution">
    <text evidence="6">The sequence shown here is derived from an EMBL/GenBank/DDBJ whole genome shotgun (WGS) entry which is preliminary data.</text>
</comment>
<dbReference type="PANTHER" id="PTHR37299:SF1">
    <property type="entry name" value="STAGE 0 SPORULATION PROTEIN A HOMOLOG"/>
    <property type="match status" value="1"/>
</dbReference>
<gene>
    <name evidence="6" type="ORF">E7272_14965</name>
</gene>
<dbReference type="Pfam" id="PF04397">
    <property type="entry name" value="LytTR"/>
    <property type="match status" value="1"/>
</dbReference>
<protein>
    <recommendedName>
        <fullName evidence="1">Stage 0 sporulation protein A homolog</fullName>
    </recommendedName>
</protein>
<evidence type="ECO:0000313" key="6">
    <source>
        <dbReference type="EMBL" id="MBE5921114.1"/>
    </source>
</evidence>
<dbReference type="Pfam" id="PF00072">
    <property type="entry name" value="Response_reg"/>
    <property type="match status" value="1"/>
</dbReference>
<feature type="modified residue" description="4-aspartylphosphate" evidence="3">
    <location>
        <position position="53"/>
    </location>
</feature>
<evidence type="ECO:0000256" key="2">
    <source>
        <dbReference type="ARBA" id="ARBA00024867"/>
    </source>
</evidence>
<dbReference type="GO" id="GO:0003677">
    <property type="term" value="F:DNA binding"/>
    <property type="evidence" value="ECO:0007669"/>
    <property type="project" value="InterPro"/>
</dbReference>
<dbReference type="InterPro" id="IPR011006">
    <property type="entry name" value="CheY-like_superfamily"/>
</dbReference>
<dbReference type="SMART" id="SM00448">
    <property type="entry name" value="REC"/>
    <property type="match status" value="1"/>
</dbReference>
<dbReference type="PROSITE" id="PS50110">
    <property type="entry name" value="RESPONSE_REGULATORY"/>
    <property type="match status" value="1"/>
</dbReference>
<dbReference type="InterPro" id="IPR001789">
    <property type="entry name" value="Sig_transdc_resp-reg_receiver"/>
</dbReference>
<proteinExistence type="predicted"/>
<dbReference type="PANTHER" id="PTHR37299">
    <property type="entry name" value="TRANSCRIPTIONAL REGULATOR-RELATED"/>
    <property type="match status" value="1"/>
</dbReference>
<keyword evidence="3" id="KW-0597">Phosphoprotein</keyword>
<reference evidence="6" key="1">
    <citation type="submission" date="2019-04" db="EMBL/GenBank/DDBJ databases">
        <title>Evolution of Biomass-Degrading Anaerobic Consortia Revealed by Metagenomics.</title>
        <authorList>
            <person name="Peng X."/>
        </authorList>
    </citation>
    <scope>NUCLEOTIDE SEQUENCE</scope>
    <source>
        <strain evidence="6">SIG311</strain>
    </source>
</reference>
<dbReference type="GO" id="GO:0000156">
    <property type="term" value="F:phosphorelay response regulator activity"/>
    <property type="evidence" value="ECO:0007669"/>
    <property type="project" value="InterPro"/>
</dbReference>
<accession>A0A927UA23</accession>
<dbReference type="InterPro" id="IPR046947">
    <property type="entry name" value="LytR-like"/>
</dbReference>
<comment type="function">
    <text evidence="2">May play the central regulatory role in sporulation. It may be an element of the effector pathway responsible for the activation of sporulation genes in response to nutritional stress. Spo0A may act in concert with spo0H (a sigma factor) to control the expression of some genes that are critical to the sporulation process.</text>
</comment>
<evidence type="ECO:0000259" key="5">
    <source>
        <dbReference type="PROSITE" id="PS50930"/>
    </source>
</evidence>
<dbReference type="PROSITE" id="PS50930">
    <property type="entry name" value="HTH_LYTTR"/>
    <property type="match status" value="1"/>
</dbReference>